<evidence type="ECO:0000313" key="1">
    <source>
        <dbReference type="EMBL" id="KAG8173333.1"/>
    </source>
</evidence>
<gene>
    <name evidence="1" type="ORF">JTE90_012381</name>
</gene>
<dbReference type="EMBL" id="JAFNEN010001871">
    <property type="protein sequence ID" value="KAG8173333.1"/>
    <property type="molecule type" value="Genomic_DNA"/>
</dbReference>
<keyword evidence="2" id="KW-1185">Reference proteome</keyword>
<reference evidence="1 2" key="1">
    <citation type="journal article" date="2022" name="Nat. Ecol. Evol.">
        <title>A masculinizing supergene underlies an exaggerated male reproductive morph in a spider.</title>
        <authorList>
            <person name="Hendrickx F."/>
            <person name="De Corte Z."/>
            <person name="Sonet G."/>
            <person name="Van Belleghem S.M."/>
            <person name="Kostlbacher S."/>
            <person name="Vangestel C."/>
        </authorList>
    </citation>
    <scope>NUCLEOTIDE SEQUENCE [LARGE SCALE GENOMIC DNA]</scope>
    <source>
        <strain evidence="1">W744_W776</strain>
    </source>
</reference>
<comment type="caution">
    <text evidence="1">The sequence shown here is derived from an EMBL/GenBank/DDBJ whole genome shotgun (WGS) entry which is preliminary data.</text>
</comment>
<dbReference type="Proteomes" id="UP000827092">
    <property type="component" value="Unassembled WGS sequence"/>
</dbReference>
<sequence length="152" mass="16189">MVLNVCLVLDGSDEMHGNHRWVLLGGYSRTRIPAPLCALAALRKSMQVATRSRDSLVSSTGPSQRDPVAPGWTPNPCRCLTVSSSSLFSSNMLTPVVSIAHVMAFHDLEMLNFCFAWLLLAAKQKFSIPGSCGGSAAAGASAPVCPGCCRHW</sequence>
<organism evidence="1 2">
    <name type="scientific">Oedothorax gibbosus</name>
    <dbReference type="NCBI Taxonomy" id="931172"/>
    <lineage>
        <taxon>Eukaryota</taxon>
        <taxon>Metazoa</taxon>
        <taxon>Ecdysozoa</taxon>
        <taxon>Arthropoda</taxon>
        <taxon>Chelicerata</taxon>
        <taxon>Arachnida</taxon>
        <taxon>Araneae</taxon>
        <taxon>Araneomorphae</taxon>
        <taxon>Entelegynae</taxon>
        <taxon>Araneoidea</taxon>
        <taxon>Linyphiidae</taxon>
        <taxon>Erigoninae</taxon>
        <taxon>Oedothorax</taxon>
    </lineage>
</organism>
<evidence type="ECO:0000313" key="2">
    <source>
        <dbReference type="Proteomes" id="UP000827092"/>
    </source>
</evidence>
<proteinExistence type="predicted"/>
<accession>A0AAV6TNJ3</accession>
<name>A0AAV6TNJ3_9ARAC</name>
<dbReference type="AlphaFoldDB" id="A0AAV6TNJ3"/>
<protein>
    <submittedName>
        <fullName evidence="1">Uncharacterized protein</fullName>
    </submittedName>
</protein>